<evidence type="ECO:0000256" key="2">
    <source>
        <dbReference type="SAM" id="MobiDB-lite"/>
    </source>
</evidence>
<accession>A0A150GIP8</accession>
<proteinExistence type="predicted"/>
<feature type="region of interest" description="Disordered" evidence="2">
    <location>
        <begin position="140"/>
        <end position="217"/>
    </location>
</feature>
<dbReference type="AlphaFoldDB" id="A0A150GIP8"/>
<gene>
    <name evidence="3" type="ORF">GPECTOR_20g430</name>
</gene>
<dbReference type="Proteomes" id="UP000075714">
    <property type="component" value="Unassembled WGS sequence"/>
</dbReference>
<comment type="caution">
    <text evidence="3">The sequence shown here is derived from an EMBL/GenBank/DDBJ whole genome shotgun (WGS) entry which is preliminary data.</text>
</comment>
<protein>
    <submittedName>
        <fullName evidence="3">Uncharacterized protein</fullName>
    </submittedName>
</protein>
<sequence length="562" mass="54272">MAVAAEADSDGGGGGAAAAVPRLKRLLREAFAELSDLRARLDEAEAGAAEAAESAEAAEALVLPLEGFAVRPYSRALSADLRLRCRAQVSGQVEAPLLLPLLAFESGEAAPALGDADAGYAAPPAADWGAALREAGLAPALRASPPSSSSPSPSPSHSAASPRLRLRIQSIWGGQEPLPGGGGGSGGGGSGGGSQGQGSGSDEAAPRAAAAHLQLSSDPGGGSLAVDKLLVKVEAHPRLRLLLATHGSLNNIAKNVNPFAAGAGHLRGLTEPMRAGHDLTLLAEGGAGAAVAVASGNLSAAFGSFTSASAAASHSEGCSGSGRRVTSCAQLSLHRSRALALSAAWAASAPAAPGLLDGLSAGGGGDDGPAAGSSGGSLLPGPAALAGSAEDGRIVSMGLVGAWQLGERLNAAAWLGSSGSPDSAASPPAAATAAAAAPAGGVLSALGEHTRPGQGEGLAAGRWRQRRVGLRLATRPDEESGRSCGLCISHRGGTAASGGGRSGLLLVEASAALPLAHGLLLQPGLLLVRASRGGGGDDGCGAGSGGGGLTALCAAAQATWSF</sequence>
<dbReference type="EMBL" id="LSYV01000021">
    <property type="protein sequence ID" value="KXZ49575.1"/>
    <property type="molecule type" value="Genomic_DNA"/>
</dbReference>
<feature type="compositionally biased region" description="Low complexity" evidence="2">
    <location>
        <begin position="140"/>
        <end position="163"/>
    </location>
</feature>
<name>A0A150GIP8_GONPE</name>
<keyword evidence="4" id="KW-1185">Reference proteome</keyword>
<evidence type="ECO:0000313" key="3">
    <source>
        <dbReference type="EMBL" id="KXZ49575.1"/>
    </source>
</evidence>
<feature type="compositionally biased region" description="Gly residues" evidence="2">
    <location>
        <begin position="179"/>
        <end position="199"/>
    </location>
</feature>
<feature type="coiled-coil region" evidence="1">
    <location>
        <begin position="27"/>
        <end position="61"/>
    </location>
</feature>
<evidence type="ECO:0000313" key="4">
    <source>
        <dbReference type="Proteomes" id="UP000075714"/>
    </source>
</evidence>
<reference evidence="4" key="1">
    <citation type="journal article" date="2016" name="Nat. Commun.">
        <title>The Gonium pectorale genome demonstrates co-option of cell cycle regulation during the evolution of multicellularity.</title>
        <authorList>
            <person name="Hanschen E.R."/>
            <person name="Marriage T.N."/>
            <person name="Ferris P.J."/>
            <person name="Hamaji T."/>
            <person name="Toyoda A."/>
            <person name="Fujiyama A."/>
            <person name="Neme R."/>
            <person name="Noguchi H."/>
            <person name="Minakuchi Y."/>
            <person name="Suzuki M."/>
            <person name="Kawai-Toyooka H."/>
            <person name="Smith D.R."/>
            <person name="Sparks H."/>
            <person name="Anderson J."/>
            <person name="Bakaric R."/>
            <person name="Luria V."/>
            <person name="Karger A."/>
            <person name="Kirschner M.W."/>
            <person name="Durand P.M."/>
            <person name="Michod R.E."/>
            <person name="Nozaki H."/>
            <person name="Olson B.J."/>
        </authorList>
    </citation>
    <scope>NUCLEOTIDE SEQUENCE [LARGE SCALE GENOMIC DNA]</scope>
    <source>
        <strain evidence="4">NIES-2863</strain>
    </source>
</reference>
<dbReference type="OrthoDB" id="552683at2759"/>
<keyword evidence="1" id="KW-0175">Coiled coil</keyword>
<organism evidence="3 4">
    <name type="scientific">Gonium pectorale</name>
    <name type="common">Green alga</name>
    <dbReference type="NCBI Taxonomy" id="33097"/>
    <lineage>
        <taxon>Eukaryota</taxon>
        <taxon>Viridiplantae</taxon>
        <taxon>Chlorophyta</taxon>
        <taxon>core chlorophytes</taxon>
        <taxon>Chlorophyceae</taxon>
        <taxon>CS clade</taxon>
        <taxon>Chlamydomonadales</taxon>
        <taxon>Volvocaceae</taxon>
        <taxon>Gonium</taxon>
    </lineage>
</organism>
<evidence type="ECO:0000256" key="1">
    <source>
        <dbReference type="SAM" id="Coils"/>
    </source>
</evidence>